<feature type="domain" description="ABC transmembrane type-1" evidence="9">
    <location>
        <begin position="96"/>
        <end position="286"/>
    </location>
</feature>
<feature type="compositionally biased region" description="Basic and acidic residues" evidence="8">
    <location>
        <begin position="1"/>
        <end position="12"/>
    </location>
</feature>
<dbReference type="AlphaFoldDB" id="A0A9D2LAQ6"/>
<dbReference type="PANTHER" id="PTHR43744">
    <property type="entry name" value="ABC TRANSPORTER PERMEASE PROTEIN MG189-RELATED-RELATED"/>
    <property type="match status" value="1"/>
</dbReference>
<dbReference type="CDD" id="cd06261">
    <property type="entry name" value="TM_PBP2"/>
    <property type="match status" value="1"/>
</dbReference>
<dbReference type="InterPro" id="IPR035906">
    <property type="entry name" value="MetI-like_sf"/>
</dbReference>
<dbReference type="Proteomes" id="UP000823823">
    <property type="component" value="Unassembled WGS sequence"/>
</dbReference>
<dbReference type="PANTHER" id="PTHR43744:SF13">
    <property type="entry name" value="SN-GLYCEROL-3-PHOSPHATE TRANSPORT INTEGRAL MEMBRANE PROTEIN ABC TRANSPORTER UGPE-RELATED"/>
    <property type="match status" value="1"/>
</dbReference>
<organism evidence="10 11">
    <name type="scientific">Candidatus Brachybacterium merdavium</name>
    <dbReference type="NCBI Taxonomy" id="2838513"/>
    <lineage>
        <taxon>Bacteria</taxon>
        <taxon>Bacillati</taxon>
        <taxon>Actinomycetota</taxon>
        <taxon>Actinomycetes</taxon>
        <taxon>Micrococcales</taxon>
        <taxon>Dermabacteraceae</taxon>
        <taxon>Brachybacterium</taxon>
    </lineage>
</organism>
<accession>A0A9D2LAQ6</accession>
<comment type="subcellular location">
    <subcellularLocation>
        <location evidence="1 7">Cell membrane</location>
        <topology evidence="1 7">Multi-pass membrane protein</topology>
    </subcellularLocation>
</comment>
<gene>
    <name evidence="10" type="ORF">H9786_01320</name>
</gene>
<keyword evidence="4 7" id="KW-0812">Transmembrane</keyword>
<feature type="transmembrane region" description="Helical" evidence="7">
    <location>
        <begin position="100"/>
        <end position="124"/>
    </location>
</feature>
<evidence type="ECO:0000256" key="4">
    <source>
        <dbReference type="ARBA" id="ARBA00022692"/>
    </source>
</evidence>
<dbReference type="InterPro" id="IPR000515">
    <property type="entry name" value="MetI-like"/>
</dbReference>
<evidence type="ECO:0000256" key="6">
    <source>
        <dbReference type="ARBA" id="ARBA00023136"/>
    </source>
</evidence>
<keyword evidence="5 7" id="KW-1133">Transmembrane helix</keyword>
<evidence type="ECO:0000256" key="7">
    <source>
        <dbReference type="RuleBase" id="RU363032"/>
    </source>
</evidence>
<feature type="transmembrane region" description="Helical" evidence="7">
    <location>
        <begin position="265"/>
        <end position="286"/>
    </location>
</feature>
<evidence type="ECO:0000313" key="10">
    <source>
        <dbReference type="EMBL" id="HJB09162.1"/>
    </source>
</evidence>
<reference evidence="10" key="2">
    <citation type="submission" date="2021-04" db="EMBL/GenBank/DDBJ databases">
        <authorList>
            <person name="Gilroy R."/>
        </authorList>
    </citation>
    <scope>NUCLEOTIDE SEQUENCE</scope>
    <source>
        <strain evidence="10">ChiHjej13B12-24818</strain>
    </source>
</reference>
<keyword evidence="3" id="KW-1003">Cell membrane</keyword>
<protein>
    <submittedName>
        <fullName evidence="10">Carbohydrate ABC transporter permease</fullName>
    </submittedName>
</protein>
<evidence type="ECO:0000256" key="3">
    <source>
        <dbReference type="ARBA" id="ARBA00022475"/>
    </source>
</evidence>
<comment type="similarity">
    <text evidence="7">Belongs to the binding-protein-dependent transport system permease family.</text>
</comment>
<reference evidence="10" key="1">
    <citation type="journal article" date="2021" name="PeerJ">
        <title>Extensive microbial diversity within the chicken gut microbiome revealed by metagenomics and culture.</title>
        <authorList>
            <person name="Gilroy R."/>
            <person name="Ravi A."/>
            <person name="Getino M."/>
            <person name="Pursley I."/>
            <person name="Horton D.L."/>
            <person name="Alikhan N.F."/>
            <person name="Baker D."/>
            <person name="Gharbi K."/>
            <person name="Hall N."/>
            <person name="Watson M."/>
            <person name="Adriaenssens E.M."/>
            <person name="Foster-Nyarko E."/>
            <person name="Jarju S."/>
            <person name="Secka A."/>
            <person name="Antonio M."/>
            <person name="Oren A."/>
            <person name="Chaudhuri R.R."/>
            <person name="La Ragione R."/>
            <person name="Hildebrand F."/>
            <person name="Pallen M.J."/>
        </authorList>
    </citation>
    <scope>NUCLEOTIDE SEQUENCE</scope>
    <source>
        <strain evidence="10">ChiHjej13B12-24818</strain>
    </source>
</reference>
<feature type="transmembrane region" description="Helical" evidence="7">
    <location>
        <begin position="31"/>
        <end position="56"/>
    </location>
</feature>
<evidence type="ECO:0000256" key="5">
    <source>
        <dbReference type="ARBA" id="ARBA00022989"/>
    </source>
</evidence>
<evidence type="ECO:0000256" key="8">
    <source>
        <dbReference type="SAM" id="MobiDB-lite"/>
    </source>
</evidence>
<feature type="region of interest" description="Disordered" evidence="8">
    <location>
        <begin position="1"/>
        <end position="26"/>
    </location>
</feature>
<evidence type="ECO:0000256" key="2">
    <source>
        <dbReference type="ARBA" id="ARBA00022448"/>
    </source>
</evidence>
<feature type="transmembrane region" description="Helical" evidence="7">
    <location>
        <begin position="165"/>
        <end position="185"/>
    </location>
</feature>
<name>A0A9D2LAQ6_9MICO</name>
<dbReference type="GO" id="GO:0055085">
    <property type="term" value="P:transmembrane transport"/>
    <property type="evidence" value="ECO:0007669"/>
    <property type="project" value="InterPro"/>
</dbReference>
<evidence type="ECO:0000313" key="11">
    <source>
        <dbReference type="Proteomes" id="UP000823823"/>
    </source>
</evidence>
<comment type="caution">
    <text evidence="10">The sequence shown here is derived from an EMBL/GenBank/DDBJ whole genome shotgun (WGS) entry which is preliminary data.</text>
</comment>
<evidence type="ECO:0000256" key="1">
    <source>
        <dbReference type="ARBA" id="ARBA00004651"/>
    </source>
</evidence>
<dbReference type="Pfam" id="PF00528">
    <property type="entry name" value="BPD_transp_1"/>
    <property type="match status" value="1"/>
</dbReference>
<dbReference type="Gene3D" id="1.10.3720.10">
    <property type="entry name" value="MetI-like"/>
    <property type="match status" value="1"/>
</dbReference>
<evidence type="ECO:0000259" key="9">
    <source>
        <dbReference type="PROSITE" id="PS50928"/>
    </source>
</evidence>
<dbReference type="EMBL" id="DWZH01000009">
    <property type="protein sequence ID" value="HJB09162.1"/>
    <property type="molecule type" value="Genomic_DNA"/>
</dbReference>
<dbReference type="PROSITE" id="PS50928">
    <property type="entry name" value="ABC_TM1"/>
    <property type="match status" value="1"/>
</dbReference>
<feature type="transmembrane region" description="Helical" evidence="7">
    <location>
        <begin position="206"/>
        <end position="228"/>
    </location>
</feature>
<sequence>MSTLTVDRDRLETMTGDSRNTGRARGPRRPLWLSALLMTGVLITIAVFSVPIYWLFSSALKPHADIYSWPLQWVPLEVTLDNFVGAWNAAPFDRFFLNSIVTTGVGTALEISLAILCAYAFVFVDFKYKKYAFVLIIASLMLPGHVTLIVNYITVANLGWLNSYAGLILPGIASAFAMFLLYQYMRTIDKDILQAAEIDGAGHLRRMLTIVVPLASPMILTATIIVMVGKWNEYVWPLIVTSTADMRTLPIGLLFLRSQEGYSNWGVIMAGAVFVSLPMLIIFFLAQKRIIGGLAAGALK</sequence>
<keyword evidence="2 7" id="KW-0813">Transport</keyword>
<keyword evidence="6 7" id="KW-0472">Membrane</keyword>
<proteinExistence type="inferred from homology"/>
<dbReference type="GO" id="GO:0005886">
    <property type="term" value="C:plasma membrane"/>
    <property type="evidence" value="ECO:0007669"/>
    <property type="project" value="UniProtKB-SubCell"/>
</dbReference>
<dbReference type="SUPFAM" id="SSF161098">
    <property type="entry name" value="MetI-like"/>
    <property type="match status" value="1"/>
</dbReference>
<feature type="transmembrane region" description="Helical" evidence="7">
    <location>
        <begin position="131"/>
        <end position="153"/>
    </location>
</feature>